<evidence type="ECO:0000313" key="2">
    <source>
        <dbReference type="EMBL" id="CCD42802.1"/>
    </source>
</evidence>
<dbReference type="Proteomes" id="UP000008177">
    <property type="component" value="Unplaced contigs"/>
</dbReference>
<reference evidence="3" key="1">
    <citation type="journal article" date="2011" name="PLoS Genet.">
        <title>Genomic analysis of the necrotrophic fungal pathogens Sclerotinia sclerotiorum and Botrytis cinerea.</title>
        <authorList>
            <person name="Amselem J."/>
            <person name="Cuomo C.A."/>
            <person name="van Kan J.A."/>
            <person name="Viaud M."/>
            <person name="Benito E.P."/>
            <person name="Couloux A."/>
            <person name="Coutinho P.M."/>
            <person name="de Vries R.P."/>
            <person name="Dyer P.S."/>
            <person name="Fillinger S."/>
            <person name="Fournier E."/>
            <person name="Gout L."/>
            <person name="Hahn M."/>
            <person name="Kohn L."/>
            <person name="Lapalu N."/>
            <person name="Plummer K.M."/>
            <person name="Pradier J.M."/>
            <person name="Quevillon E."/>
            <person name="Sharon A."/>
            <person name="Simon A."/>
            <person name="ten Have A."/>
            <person name="Tudzynski B."/>
            <person name="Tudzynski P."/>
            <person name="Wincker P."/>
            <person name="Andrew M."/>
            <person name="Anthouard V."/>
            <person name="Beever R.E."/>
            <person name="Beffa R."/>
            <person name="Benoit I."/>
            <person name="Bouzid O."/>
            <person name="Brault B."/>
            <person name="Chen Z."/>
            <person name="Choquer M."/>
            <person name="Collemare J."/>
            <person name="Cotton P."/>
            <person name="Danchin E.G."/>
            <person name="Da Silva C."/>
            <person name="Gautier A."/>
            <person name="Giraud C."/>
            <person name="Giraud T."/>
            <person name="Gonzalez C."/>
            <person name="Grossetete S."/>
            <person name="Guldener U."/>
            <person name="Henrissat B."/>
            <person name="Howlett B.J."/>
            <person name="Kodira C."/>
            <person name="Kretschmer M."/>
            <person name="Lappartient A."/>
            <person name="Leroch M."/>
            <person name="Levis C."/>
            <person name="Mauceli E."/>
            <person name="Neuveglise C."/>
            <person name="Oeser B."/>
            <person name="Pearson M."/>
            <person name="Poulain J."/>
            <person name="Poussereau N."/>
            <person name="Quesneville H."/>
            <person name="Rascle C."/>
            <person name="Schumacher J."/>
            <person name="Segurens B."/>
            <person name="Sexton A."/>
            <person name="Silva E."/>
            <person name="Sirven C."/>
            <person name="Soanes D.M."/>
            <person name="Talbot N.J."/>
            <person name="Templeton M."/>
            <person name="Yandava C."/>
            <person name="Yarden O."/>
            <person name="Zeng Q."/>
            <person name="Rollins J.A."/>
            <person name="Lebrun M.H."/>
            <person name="Dickman M."/>
        </authorList>
    </citation>
    <scope>NUCLEOTIDE SEQUENCE [LARGE SCALE GENOMIC DNA]</scope>
    <source>
        <strain evidence="3">T4</strain>
    </source>
</reference>
<sequence>MAGVFPESPQTERYVPENPASSAGSKMASVIATEEYEELSRRWTDHPIDIQSANAKEIRDFVKYKAYEYQRQKYYDQELWADYNLAFDGFTPAHFSQVSMRILYKLRHELRSCGVYVDKPEECTTRPVYEALVDTHRSPYRAWTPKEIIEAISEKEFVFRSRSIQQRIVIEKLRAPLGDPEMSRVKDLHAGPSGFNTYVLPQLPSISQRLERADKGKGVDIEHKETTTTSDISRIHRPTTRTTPNQP</sequence>
<feature type="region of interest" description="Disordered" evidence="1">
    <location>
        <begin position="213"/>
        <end position="247"/>
    </location>
</feature>
<evidence type="ECO:0000313" key="3">
    <source>
        <dbReference type="Proteomes" id="UP000008177"/>
    </source>
</evidence>
<gene>
    <name evidence="2" type="ORF">BofuT4_P074140.1</name>
</gene>
<dbReference type="InParanoid" id="G2XPJ6"/>
<protein>
    <submittedName>
        <fullName evidence="2">Uncharacterized protein</fullName>
    </submittedName>
</protein>
<name>G2XPJ6_BOTF4</name>
<organism evidence="2 3">
    <name type="scientific">Botryotinia fuckeliana (strain T4)</name>
    <name type="common">Noble rot fungus</name>
    <name type="synonym">Botrytis cinerea</name>
    <dbReference type="NCBI Taxonomy" id="999810"/>
    <lineage>
        <taxon>Eukaryota</taxon>
        <taxon>Fungi</taxon>
        <taxon>Dikarya</taxon>
        <taxon>Ascomycota</taxon>
        <taxon>Pezizomycotina</taxon>
        <taxon>Leotiomycetes</taxon>
        <taxon>Helotiales</taxon>
        <taxon>Sclerotiniaceae</taxon>
        <taxon>Botrytis</taxon>
    </lineage>
</organism>
<dbReference type="HOGENOM" id="CLU_1124368_0_0_1"/>
<feature type="region of interest" description="Disordered" evidence="1">
    <location>
        <begin position="1"/>
        <end position="27"/>
    </location>
</feature>
<evidence type="ECO:0000256" key="1">
    <source>
        <dbReference type="SAM" id="MobiDB-lite"/>
    </source>
</evidence>
<accession>G2XPJ6</accession>
<dbReference type="AlphaFoldDB" id="G2XPJ6"/>
<dbReference type="EMBL" id="FQ790248">
    <property type="protein sequence ID" value="CCD42802.1"/>
    <property type="molecule type" value="Genomic_DNA"/>
</dbReference>
<feature type="compositionally biased region" description="Basic and acidic residues" evidence="1">
    <location>
        <begin position="213"/>
        <end position="226"/>
    </location>
</feature>
<proteinExistence type="predicted"/>